<organism evidence="3">
    <name type="scientific">Flavobacterium sp. WC2429</name>
    <dbReference type="NCBI Taxonomy" id="3234140"/>
    <lineage>
        <taxon>Bacteria</taxon>
        <taxon>Pseudomonadati</taxon>
        <taxon>Bacteroidota</taxon>
        <taxon>Flavobacteriia</taxon>
        <taxon>Flavobacteriales</taxon>
        <taxon>Flavobacteriaceae</taxon>
        <taxon>Flavobacterium</taxon>
    </lineage>
</organism>
<evidence type="ECO:0000256" key="1">
    <source>
        <dbReference type="ARBA" id="ARBA00022801"/>
    </source>
</evidence>
<dbReference type="Gene3D" id="2.120.10.30">
    <property type="entry name" value="TolB, C-terminal domain"/>
    <property type="match status" value="1"/>
</dbReference>
<dbReference type="Gene3D" id="3.40.50.1820">
    <property type="entry name" value="alpha/beta hydrolase"/>
    <property type="match status" value="1"/>
</dbReference>
<sequence length="610" mass="69952">MMNLTPSWSLHISKNNKRVFFKIKQQKEFDIVRKSDEVQVWNAADKNIYPRHIVTEGYSKNPKQALWEPDTGRFLQITDSIQPYGSPAGNESFALTFNLTDYEPQSRSNPDKDVYIKNLDTGQSMLLLRRHMGGESNLLASQDGNYISYFKEGQWYVYDVLHHKHRLISGLLPYSLSIESLTERGENGYGNPGWTTQGDCLLYDQFDIWKVHADGSNPIRLTKGREQGIVFRIIPQSKAQMQTAEGRIFNNGRFDLTSTLLLSARAVDYSFNGFYLLKSGKELKKICYVNKIVTGIMKSERGDYAWVEEDVDQPRRIMVGKVGGKFTAVVESNTHHNQFHWTKLQVIQYKNLKGESLQGLLYYPSGYDKNKRYPIIVHLYEKQSYQRHSYINPTMTNEDGFNISNLTAKGYFVLLPDITYEVGNAGFSALECVEAAVKEVKILSLIDEAKMGLIGHSFGGYETDFIITQSNLFVCAVAGSATTNNLSSYLSVSQNLGIPNFFKFEYGQARMKVSPYENMDWYLNNSPVMHAANVNTPLLSWTGLKDPQVEPRQSFEYYMALRRLGKTHIMLAYPNEGHGMEKKENAIDLTTKIEEWFDYYLKDYNAPRWK</sequence>
<dbReference type="SUPFAM" id="SSF53474">
    <property type="entry name" value="alpha/beta-Hydrolases"/>
    <property type="match status" value="1"/>
</dbReference>
<dbReference type="PANTHER" id="PTHR42776">
    <property type="entry name" value="SERINE PEPTIDASE S9 FAMILY MEMBER"/>
    <property type="match status" value="1"/>
</dbReference>
<proteinExistence type="predicted"/>
<dbReference type="PANTHER" id="PTHR42776:SF4">
    <property type="entry name" value="ACYLAMINO-ACID-RELEASING ENZYME"/>
    <property type="match status" value="1"/>
</dbReference>
<dbReference type="InterPro" id="IPR001375">
    <property type="entry name" value="Peptidase_S9_cat"/>
</dbReference>
<accession>A0AB39WS51</accession>
<keyword evidence="1" id="KW-0378">Hydrolase</keyword>
<dbReference type="AlphaFoldDB" id="A0AB39WS51"/>
<protein>
    <submittedName>
        <fullName evidence="3">Prolyl oligopeptidase family serine peptidase</fullName>
    </submittedName>
</protein>
<evidence type="ECO:0000313" key="3">
    <source>
        <dbReference type="EMBL" id="XDV03787.1"/>
    </source>
</evidence>
<dbReference type="GO" id="GO:0004252">
    <property type="term" value="F:serine-type endopeptidase activity"/>
    <property type="evidence" value="ECO:0007669"/>
    <property type="project" value="TreeGrafter"/>
</dbReference>
<feature type="domain" description="Peptidase S9 prolyl oligopeptidase catalytic" evidence="2">
    <location>
        <begin position="435"/>
        <end position="602"/>
    </location>
</feature>
<gene>
    <name evidence="3" type="ORF">AB3G32_15135</name>
</gene>
<dbReference type="SUPFAM" id="SSF82171">
    <property type="entry name" value="DPP6 N-terminal domain-like"/>
    <property type="match status" value="1"/>
</dbReference>
<evidence type="ECO:0000259" key="2">
    <source>
        <dbReference type="Pfam" id="PF00326"/>
    </source>
</evidence>
<dbReference type="InterPro" id="IPR011042">
    <property type="entry name" value="6-blade_b-propeller_TolB-like"/>
</dbReference>
<dbReference type="RefSeq" id="WP_369766283.1">
    <property type="nucleotide sequence ID" value="NZ_CP165627.1"/>
</dbReference>
<dbReference type="InterPro" id="IPR029058">
    <property type="entry name" value="AB_hydrolase_fold"/>
</dbReference>
<reference evidence="3" key="1">
    <citation type="submission" date="2024-07" db="EMBL/GenBank/DDBJ databases">
        <authorList>
            <person name="Biller S.J."/>
        </authorList>
    </citation>
    <scope>NUCLEOTIDE SEQUENCE</scope>
    <source>
        <strain evidence="3">WC2429</strain>
    </source>
</reference>
<dbReference type="GO" id="GO:0006508">
    <property type="term" value="P:proteolysis"/>
    <property type="evidence" value="ECO:0007669"/>
    <property type="project" value="InterPro"/>
</dbReference>
<dbReference type="EMBL" id="CP165627">
    <property type="protein sequence ID" value="XDV03787.1"/>
    <property type="molecule type" value="Genomic_DNA"/>
</dbReference>
<name>A0AB39WS51_9FLAO</name>
<dbReference type="Pfam" id="PF00326">
    <property type="entry name" value="Peptidase_S9"/>
    <property type="match status" value="1"/>
</dbReference>